<protein>
    <submittedName>
        <fullName evidence="6">ATP-grasp domain-containing protein</fullName>
    </submittedName>
</protein>
<dbReference type="Gene3D" id="3.30.470.20">
    <property type="entry name" value="ATP-grasp fold, B domain"/>
    <property type="match status" value="1"/>
</dbReference>
<evidence type="ECO:0000313" key="7">
    <source>
        <dbReference type="Proteomes" id="UP000198982"/>
    </source>
</evidence>
<evidence type="ECO:0000256" key="2">
    <source>
        <dbReference type="ARBA" id="ARBA00022741"/>
    </source>
</evidence>
<dbReference type="InterPro" id="IPR011226">
    <property type="entry name" value="ATP-grasp_fam"/>
</dbReference>
<feature type="domain" description="ATP-grasp" evidence="5">
    <location>
        <begin position="120"/>
        <end position="311"/>
    </location>
</feature>
<dbReference type="Proteomes" id="UP000198982">
    <property type="component" value="Unassembled WGS sequence"/>
</dbReference>
<keyword evidence="7" id="KW-1185">Reference proteome</keyword>
<dbReference type="PIRSF" id="PIRSF029120">
    <property type="entry name" value="UCP029120"/>
    <property type="match status" value="1"/>
</dbReference>
<dbReference type="GO" id="GO:0005524">
    <property type="term" value="F:ATP binding"/>
    <property type="evidence" value="ECO:0007669"/>
    <property type="project" value="UniProtKB-UniRule"/>
</dbReference>
<dbReference type="InterPro" id="IPR052032">
    <property type="entry name" value="ATP-dep_AA_Ligase"/>
</dbReference>
<evidence type="ECO:0000259" key="5">
    <source>
        <dbReference type="PROSITE" id="PS50975"/>
    </source>
</evidence>
<dbReference type="EMBL" id="FNTJ01000003">
    <property type="protein sequence ID" value="SED28444.1"/>
    <property type="molecule type" value="Genomic_DNA"/>
</dbReference>
<evidence type="ECO:0000256" key="1">
    <source>
        <dbReference type="ARBA" id="ARBA00022598"/>
    </source>
</evidence>
<dbReference type="PANTHER" id="PTHR43585">
    <property type="entry name" value="FUMIPYRROLE BIOSYNTHESIS PROTEIN C"/>
    <property type="match status" value="1"/>
</dbReference>
<dbReference type="Pfam" id="PF15632">
    <property type="entry name" value="ATPgrasp_Ter"/>
    <property type="match status" value="1"/>
</dbReference>
<dbReference type="InterPro" id="IPR011761">
    <property type="entry name" value="ATP-grasp"/>
</dbReference>
<proteinExistence type="predicted"/>
<keyword evidence="3 4" id="KW-0067">ATP-binding</keyword>
<dbReference type="AlphaFoldDB" id="A0A1H4ZG32"/>
<dbReference type="GO" id="GO:0046872">
    <property type="term" value="F:metal ion binding"/>
    <property type="evidence" value="ECO:0007669"/>
    <property type="project" value="InterPro"/>
</dbReference>
<keyword evidence="2 4" id="KW-0547">Nucleotide-binding</keyword>
<sequence>MRADEMIWFLQGQSSQRDVIAGAMEAIQGRVPVMASHRQVRPEVTEGADIVLKEPDSDSDRVQWAIDVAKHRGVKVMHVGRAGREFEDRRGEFESLGIDLVTGGLSIKTFDQVDDKSVFTAEAEAAGLAVIPAVTVSNAAELKAAIDSMRGKHQVCVKPARGIYGMGFWRLDAEADPFRCFANAGDHTVNESVFVQAYGDSANQKPLLVMPYMAGSECSVDMVLHKGKVIAYCGRRKEGMYQTFSFEGPAVELAIQAAEHFGCDGIINVQTRDDSEGTPHLLEINPRYSGGIGYTRLAGINLPGIFAASRLGFDHPPVEMLTGVMLKGIPTPVRVDNLFPKSTLTA</sequence>
<dbReference type="PROSITE" id="PS50975">
    <property type="entry name" value="ATP_GRASP"/>
    <property type="match status" value="1"/>
</dbReference>
<dbReference type="GO" id="GO:0016874">
    <property type="term" value="F:ligase activity"/>
    <property type="evidence" value="ECO:0007669"/>
    <property type="project" value="UniProtKB-KW"/>
</dbReference>
<evidence type="ECO:0000256" key="3">
    <source>
        <dbReference type="ARBA" id="ARBA00022840"/>
    </source>
</evidence>
<dbReference type="SUPFAM" id="SSF56059">
    <property type="entry name" value="Glutathione synthetase ATP-binding domain-like"/>
    <property type="match status" value="1"/>
</dbReference>
<dbReference type="PANTHER" id="PTHR43585:SF2">
    <property type="entry name" value="ATP-GRASP ENZYME FSQD"/>
    <property type="match status" value="1"/>
</dbReference>
<name>A0A1H4ZG32_9PSED</name>
<evidence type="ECO:0000313" key="6">
    <source>
        <dbReference type="EMBL" id="SED28444.1"/>
    </source>
</evidence>
<accession>A0A1H4ZG32</accession>
<organism evidence="6 7">
    <name type="scientific">Pseudomonas saponiphila</name>
    <dbReference type="NCBI Taxonomy" id="556534"/>
    <lineage>
        <taxon>Bacteria</taxon>
        <taxon>Pseudomonadati</taxon>
        <taxon>Pseudomonadota</taxon>
        <taxon>Gammaproteobacteria</taxon>
        <taxon>Pseudomonadales</taxon>
        <taxon>Pseudomonadaceae</taxon>
        <taxon>Pseudomonas</taxon>
    </lineage>
</organism>
<keyword evidence="1" id="KW-0436">Ligase</keyword>
<reference evidence="7" key="1">
    <citation type="submission" date="2016-10" db="EMBL/GenBank/DDBJ databases">
        <authorList>
            <person name="Varghese N."/>
            <person name="Submissions S."/>
        </authorList>
    </citation>
    <scope>NUCLEOTIDE SEQUENCE [LARGE SCALE GENOMIC DNA]</scope>
    <source>
        <strain evidence="7">DSM 9751</strain>
    </source>
</reference>
<gene>
    <name evidence="6" type="ORF">SAMN05216178_6612</name>
</gene>
<evidence type="ECO:0000256" key="4">
    <source>
        <dbReference type="PROSITE-ProRule" id="PRU00409"/>
    </source>
</evidence>